<evidence type="ECO:0000313" key="3">
    <source>
        <dbReference type="Proteomes" id="UP000309747"/>
    </source>
</evidence>
<evidence type="ECO:0000256" key="1">
    <source>
        <dbReference type="SAM" id="Phobius"/>
    </source>
</evidence>
<dbReference type="Proteomes" id="UP000309747">
    <property type="component" value="Unassembled WGS sequence"/>
</dbReference>
<reference evidence="2 3" key="1">
    <citation type="submission" date="2019-04" db="EMBL/GenBank/DDBJ databases">
        <authorList>
            <person name="Li J."/>
        </authorList>
    </citation>
    <scope>NUCLEOTIDE SEQUENCE [LARGE SCALE GENOMIC DNA]</scope>
    <source>
        <strain evidence="2 3">KCTC 42687</strain>
    </source>
</reference>
<name>A0A4U0R9L5_9RHOB</name>
<keyword evidence="1" id="KW-0472">Membrane</keyword>
<evidence type="ECO:0000313" key="2">
    <source>
        <dbReference type="EMBL" id="TJZ91687.1"/>
    </source>
</evidence>
<keyword evidence="1" id="KW-1133">Transmembrane helix</keyword>
<comment type="caution">
    <text evidence="2">The sequence shown here is derived from an EMBL/GenBank/DDBJ whole genome shotgun (WGS) entry which is preliminary data.</text>
</comment>
<feature type="transmembrane region" description="Helical" evidence="1">
    <location>
        <begin position="42"/>
        <end position="69"/>
    </location>
</feature>
<dbReference type="EMBL" id="SUNI01000008">
    <property type="protein sequence ID" value="TJZ91687.1"/>
    <property type="molecule type" value="Genomic_DNA"/>
</dbReference>
<proteinExistence type="predicted"/>
<keyword evidence="1" id="KW-0812">Transmembrane</keyword>
<protein>
    <submittedName>
        <fullName evidence="2">Uncharacterized protein</fullName>
    </submittedName>
</protein>
<keyword evidence="3" id="KW-1185">Reference proteome</keyword>
<feature type="transmembrane region" description="Helical" evidence="1">
    <location>
        <begin position="6"/>
        <end position="30"/>
    </location>
</feature>
<dbReference type="RefSeq" id="WP_136886037.1">
    <property type="nucleotide sequence ID" value="NZ_SUNI01000008.1"/>
</dbReference>
<accession>A0A4U0R9L5</accession>
<sequence>MSDYLGSLGIVVVSLVLGSGLGLGGALIALETATGDTRGGELLFLGLVTIVGAGLGFVAGLVLAFRWLISRRNCPCKPAA</sequence>
<dbReference type="AlphaFoldDB" id="A0A4U0R9L5"/>
<gene>
    <name evidence="2" type="ORF">FA743_10350</name>
</gene>
<organism evidence="2 3">
    <name type="scientific">Paracoccus gahaiensis</name>
    <dbReference type="NCBI Taxonomy" id="1706839"/>
    <lineage>
        <taxon>Bacteria</taxon>
        <taxon>Pseudomonadati</taxon>
        <taxon>Pseudomonadota</taxon>
        <taxon>Alphaproteobacteria</taxon>
        <taxon>Rhodobacterales</taxon>
        <taxon>Paracoccaceae</taxon>
        <taxon>Paracoccus</taxon>
    </lineage>
</organism>